<name>A0A162UZH2_PHYB8</name>
<dbReference type="InParanoid" id="A0A162UZH2"/>
<dbReference type="GeneID" id="28991424"/>
<gene>
    <name evidence="1" type="ORF">PHYBLDRAFT_141060</name>
</gene>
<dbReference type="AlphaFoldDB" id="A0A162UZH2"/>
<evidence type="ECO:0000313" key="2">
    <source>
        <dbReference type="Proteomes" id="UP000077315"/>
    </source>
</evidence>
<reference evidence="2" key="1">
    <citation type="submission" date="2015-06" db="EMBL/GenBank/DDBJ databases">
        <title>Expansion of signal transduction pathways in fungi by whole-genome duplication.</title>
        <authorList>
            <consortium name="DOE Joint Genome Institute"/>
            <person name="Corrochano L.M."/>
            <person name="Kuo A."/>
            <person name="Marcet-Houben M."/>
            <person name="Polaino S."/>
            <person name="Salamov A."/>
            <person name="Villalobos J.M."/>
            <person name="Alvarez M.I."/>
            <person name="Avalos J."/>
            <person name="Benito E.P."/>
            <person name="Benoit I."/>
            <person name="Burger G."/>
            <person name="Camino L.P."/>
            <person name="Canovas D."/>
            <person name="Cerda-Olmedo E."/>
            <person name="Cheng J.-F."/>
            <person name="Dominguez A."/>
            <person name="Elias M."/>
            <person name="Eslava A.P."/>
            <person name="Glaser F."/>
            <person name="Grimwood J."/>
            <person name="Gutierrez G."/>
            <person name="Heitman J."/>
            <person name="Henrissat B."/>
            <person name="Iturriaga E.A."/>
            <person name="Lang B.F."/>
            <person name="Lavin J.L."/>
            <person name="Lee S."/>
            <person name="Li W."/>
            <person name="Lindquist E."/>
            <person name="Lopez-Garcia S."/>
            <person name="Luque E.M."/>
            <person name="Marcos A.T."/>
            <person name="Martin J."/>
            <person name="McCluskey K."/>
            <person name="Medina H.R."/>
            <person name="Miralles-Duran A."/>
            <person name="Miyazaki A."/>
            <person name="Munoz-Torres E."/>
            <person name="Oguiza J.A."/>
            <person name="Ohm R."/>
            <person name="Olmedo M."/>
            <person name="Orejas M."/>
            <person name="Ortiz-Castellanos L."/>
            <person name="Pisabarro A.G."/>
            <person name="Rodriguez-Romero J."/>
            <person name="Ruiz-Herrera J."/>
            <person name="Ruiz-Vazquez R."/>
            <person name="Sanz C."/>
            <person name="Schackwitz W."/>
            <person name="Schmutz J."/>
            <person name="Shahriari M."/>
            <person name="Shelest E."/>
            <person name="Silva-Franco F."/>
            <person name="Soanes D."/>
            <person name="Syed K."/>
            <person name="Tagua V.G."/>
            <person name="Talbot N.J."/>
            <person name="Thon M."/>
            <person name="De vries R.P."/>
            <person name="Wiebenga A."/>
            <person name="Yadav J.S."/>
            <person name="Braun E.L."/>
            <person name="Baker S."/>
            <person name="Garre V."/>
            <person name="Horwitz B."/>
            <person name="Torres-Martinez S."/>
            <person name="Idnurm A."/>
            <person name="Herrera-Estrella A."/>
            <person name="Gabaldon T."/>
            <person name="Grigoriev I.V."/>
        </authorList>
    </citation>
    <scope>NUCLEOTIDE SEQUENCE [LARGE SCALE GENOMIC DNA]</scope>
    <source>
        <strain evidence="2">NRRL 1555(-)</strain>
    </source>
</reference>
<organism evidence="1 2">
    <name type="scientific">Phycomyces blakesleeanus (strain ATCC 8743b / DSM 1359 / FGSC 10004 / NBRC 33097 / NRRL 1555)</name>
    <dbReference type="NCBI Taxonomy" id="763407"/>
    <lineage>
        <taxon>Eukaryota</taxon>
        <taxon>Fungi</taxon>
        <taxon>Fungi incertae sedis</taxon>
        <taxon>Mucoromycota</taxon>
        <taxon>Mucoromycotina</taxon>
        <taxon>Mucoromycetes</taxon>
        <taxon>Mucorales</taxon>
        <taxon>Phycomycetaceae</taxon>
        <taxon>Phycomyces</taxon>
    </lineage>
</organism>
<proteinExistence type="predicted"/>
<dbReference type="RefSeq" id="XP_018297043.1">
    <property type="nucleotide sequence ID" value="XM_018430518.1"/>
</dbReference>
<dbReference type="VEuPathDB" id="FungiDB:PHYBLDRAFT_141060"/>
<keyword evidence="2" id="KW-1185">Reference proteome</keyword>
<protein>
    <submittedName>
        <fullName evidence="1">Uncharacterized protein</fullName>
    </submittedName>
</protein>
<dbReference type="EMBL" id="KV440973">
    <property type="protein sequence ID" value="OAD79003.1"/>
    <property type="molecule type" value="Genomic_DNA"/>
</dbReference>
<sequence>MAGANILNPDELKLTPDSERDTLHRLNRSEIEKAALDVLQKGQLYNDTNKMGENATTKRQQILSKVELDMQHLTDTSLSERKGLDYATVKSSEKGKGKESEAETVECLSLPLRIVRARKILRGCEYVLLKPEKAIGSHIGVLPEPGKDIQ</sequence>
<evidence type="ECO:0000313" key="1">
    <source>
        <dbReference type="EMBL" id="OAD79003.1"/>
    </source>
</evidence>
<accession>A0A162UZH2</accession>
<dbReference type="Proteomes" id="UP000077315">
    <property type="component" value="Unassembled WGS sequence"/>
</dbReference>